<proteinExistence type="predicted"/>
<gene>
    <name evidence="3" type="ORF">FHS87_004716</name>
</gene>
<feature type="region of interest" description="Disordered" evidence="1">
    <location>
        <begin position="125"/>
        <end position="144"/>
    </location>
</feature>
<dbReference type="AlphaFoldDB" id="A0A840YMK3"/>
<dbReference type="Proteomes" id="UP000580654">
    <property type="component" value="Unassembled WGS sequence"/>
</dbReference>
<comment type="caution">
    <text evidence="3">The sequence shown here is derived from an EMBL/GenBank/DDBJ whole genome shotgun (WGS) entry which is preliminary data.</text>
</comment>
<dbReference type="InterPro" id="IPR012337">
    <property type="entry name" value="RNaseH-like_sf"/>
</dbReference>
<feature type="domain" description="Integrase catalytic" evidence="2">
    <location>
        <begin position="155"/>
        <end position="337"/>
    </location>
</feature>
<dbReference type="SUPFAM" id="SSF53098">
    <property type="entry name" value="Ribonuclease H-like"/>
    <property type="match status" value="1"/>
</dbReference>
<evidence type="ECO:0000256" key="1">
    <source>
        <dbReference type="SAM" id="MobiDB-lite"/>
    </source>
</evidence>
<feature type="region of interest" description="Disordered" evidence="1">
    <location>
        <begin position="487"/>
        <end position="512"/>
    </location>
</feature>
<organism evidence="3 4">
    <name type="scientific">Muricoccus pecuniae</name>
    <dbReference type="NCBI Taxonomy" id="693023"/>
    <lineage>
        <taxon>Bacteria</taxon>
        <taxon>Pseudomonadati</taxon>
        <taxon>Pseudomonadota</taxon>
        <taxon>Alphaproteobacteria</taxon>
        <taxon>Acetobacterales</taxon>
        <taxon>Roseomonadaceae</taxon>
        <taxon>Muricoccus</taxon>
    </lineage>
</organism>
<keyword evidence="4" id="KW-1185">Reference proteome</keyword>
<evidence type="ECO:0000313" key="3">
    <source>
        <dbReference type="EMBL" id="MBB5696642.1"/>
    </source>
</evidence>
<accession>A0A840YMK3</accession>
<dbReference type="InterPro" id="IPR036397">
    <property type="entry name" value="RNaseH_sf"/>
</dbReference>
<dbReference type="PROSITE" id="PS50994">
    <property type="entry name" value="INTEGRASE"/>
    <property type="match status" value="1"/>
</dbReference>
<reference evidence="3 4" key="1">
    <citation type="submission" date="2020-08" db="EMBL/GenBank/DDBJ databases">
        <title>Genomic Encyclopedia of Type Strains, Phase IV (KMG-IV): sequencing the most valuable type-strain genomes for metagenomic binning, comparative biology and taxonomic classification.</title>
        <authorList>
            <person name="Goeker M."/>
        </authorList>
    </citation>
    <scope>NUCLEOTIDE SEQUENCE [LARGE SCALE GENOMIC DNA]</scope>
    <source>
        <strain evidence="3 4">DSM 25622</strain>
    </source>
</reference>
<feature type="region of interest" description="Disordered" evidence="1">
    <location>
        <begin position="404"/>
        <end position="423"/>
    </location>
</feature>
<name>A0A840YMK3_9PROT</name>
<dbReference type="EMBL" id="JACIJD010000075">
    <property type="protein sequence ID" value="MBB5696642.1"/>
    <property type="molecule type" value="Genomic_DNA"/>
</dbReference>
<evidence type="ECO:0000259" key="2">
    <source>
        <dbReference type="PROSITE" id="PS50994"/>
    </source>
</evidence>
<sequence>MATRDELVAAVAARYAGSGRAERGLILDEFVAITGHHRKHAGRLLRGGPARPGQRRSRRVYDDAVREALTVLWEASDRICGKRLRVLLPGLIEAMERHGHLSLAPEVRAGLLAMSAATIDRALAGAREGGRGRRRRRSPPSAAVRRSVPVRTFSDWGTPVPGYVEADLVAHSGPTSRGSYVQTLVLTDIATGWTECAPLLVREQVLVTEVLNEVRKVLPFPLLGFDTDNDSVFMNETVRDYCAAAGVAFTRCRPYRQNDQAHVEQKNGAVVRRMVGYRRLEGLEAAAALAELYRLVRLFVNVFQPSFKLAEKTRDGAMVRKRYHAPATPYARLLADERVPAEVKERVAKLATELDPVRLLADIRAAQARLVEIADRPSSGQGAPPGAPTLQEFLAGLRTAWQAGEVRPTAKPKPTAKRDRRRPDPFVVVTAQLRDWFRAEPWRTSRELLERLRAEVPGTYPETLLRTLQRRLKAWRAELARQMVFGGDGDTGARDQGDEATGAGHAATANRN</sequence>
<evidence type="ECO:0000313" key="4">
    <source>
        <dbReference type="Proteomes" id="UP000580654"/>
    </source>
</evidence>
<dbReference type="InterPro" id="IPR001584">
    <property type="entry name" value="Integrase_cat-core"/>
</dbReference>
<protein>
    <recommendedName>
        <fullName evidence="2">Integrase catalytic domain-containing protein</fullName>
    </recommendedName>
</protein>
<dbReference type="Gene3D" id="3.30.420.10">
    <property type="entry name" value="Ribonuclease H-like superfamily/Ribonuclease H"/>
    <property type="match status" value="1"/>
</dbReference>
<dbReference type="GO" id="GO:0015074">
    <property type="term" value="P:DNA integration"/>
    <property type="evidence" value="ECO:0007669"/>
    <property type="project" value="InterPro"/>
</dbReference>
<dbReference type="GO" id="GO:0003676">
    <property type="term" value="F:nucleic acid binding"/>
    <property type="evidence" value="ECO:0007669"/>
    <property type="project" value="InterPro"/>
</dbReference>